<dbReference type="InterPro" id="IPR011712">
    <property type="entry name" value="Sig_transdc_His_kin_sub3_dim/P"/>
</dbReference>
<dbReference type="InterPro" id="IPR050482">
    <property type="entry name" value="Sensor_HK_TwoCompSys"/>
</dbReference>
<dbReference type="InterPro" id="IPR036890">
    <property type="entry name" value="HATPase_C_sf"/>
</dbReference>
<dbReference type="InterPro" id="IPR003018">
    <property type="entry name" value="GAF"/>
</dbReference>
<dbReference type="CDD" id="cd16917">
    <property type="entry name" value="HATPase_UhpB-NarQ-NarX-like"/>
    <property type="match status" value="1"/>
</dbReference>
<evidence type="ECO:0000313" key="5">
    <source>
        <dbReference type="EMBL" id="TCP57137.1"/>
    </source>
</evidence>
<name>A0A4R2R534_9PSEU</name>
<keyword evidence="6" id="KW-1185">Reference proteome</keyword>
<dbReference type="GO" id="GO:0016020">
    <property type="term" value="C:membrane"/>
    <property type="evidence" value="ECO:0007669"/>
    <property type="project" value="InterPro"/>
</dbReference>
<dbReference type="InterPro" id="IPR029016">
    <property type="entry name" value="GAF-like_dom_sf"/>
</dbReference>
<dbReference type="PANTHER" id="PTHR24421:SF56">
    <property type="entry name" value="OXYGEN SENSOR HISTIDINE KINASE RESPONSE REGULATOR DOST"/>
    <property type="match status" value="1"/>
</dbReference>
<proteinExistence type="predicted"/>
<dbReference type="EMBL" id="SLXQ01000001">
    <property type="protein sequence ID" value="TCP57137.1"/>
    <property type="molecule type" value="Genomic_DNA"/>
</dbReference>
<dbReference type="PANTHER" id="PTHR24421">
    <property type="entry name" value="NITRATE/NITRITE SENSOR PROTEIN NARX-RELATED"/>
    <property type="match status" value="1"/>
</dbReference>
<dbReference type="GO" id="GO:0046983">
    <property type="term" value="F:protein dimerization activity"/>
    <property type="evidence" value="ECO:0007669"/>
    <property type="project" value="InterPro"/>
</dbReference>
<dbReference type="SMART" id="SM00065">
    <property type="entry name" value="GAF"/>
    <property type="match status" value="1"/>
</dbReference>
<evidence type="ECO:0000259" key="4">
    <source>
        <dbReference type="SMART" id="SM00065"/>
    </source>
</evidence>
<dbReference type="Proteomes" id="UP000294911">
    <property type="component" value="Unassembled WGS sequence"/>
</dbReference>
<evidence type="ECO:0000256" key="1">
    <source>
        <dbReference type="ARBA" id="ARBA00022679"/>
    </source>
</evidence>
<feature type="domain" description="GAF" evidence="4">
    <location>
        <begin position="25"/>
        <end position="179"/>
    </location>
</feature>
<sequence length="385" mass="39999">MDTTLATRALSASTAIANAALTVDDPGEVLELIVRKAAELAEADLGLVMASGADGQLTVEAAHGTAGAGAPEYAASNPVGLTLSARSSAARVARRGVPLVVQDFTSDPRTAPYVPKELRGYGPFAAAPFGTKDRRLGALTVYRRRGAAGFEPASVEVLTAFATQAALVQVLAEGATARRRIAVYEERERLARDLHDVLVQRLYAVGVQLDLLGRKLGGKLGRQDSARLADAVDQLDGTIAEVRDTVRALRDPDPGGQPSTSDLAASAHAEVDVAGELLGYAPSLKLSGGLANVPAESADHARAALRESLSNVVRHSGAAHTTVRIGSADGWLSLEVTDDGCGIPGGVTRRGLAHLEERATAAGGYCEVHTSARRGTRVLFRIPVA</sequence>
<dbReference type="OrthoDB" id="5241249at2"/>
<protein>
    <submittedName>
        <fullName evidence="5">Histidine kinase/DNA gyrase B/HSP90-like ATPase</fullName>
    </submittedName>
</protein>
<dbReference type="AlphaFoldDB" id="A0A4R2R534"/>
<dbReference type="InterPro" id="IPR003594">
    <property type="entry name" value="HATPase_dom"/>
</dbReference>
<comment type="caution">
    <text evidence="5">The sequence shown here is derived from an EMBL/GenBank/DDBJ whole genome shotgun (WGS) entry which is preliminary data.</text>
</comment>
<organism evidence="5 6">
    <name type="scientific">Tamaricihabitans halophyticus</name>
    <dbReference type="NCBI Taxonomy" id="1262583"/>
    <lineage>
        <taxon>Bacteria</taxon>
        <taxon>Bacillati</taxon>
        <taxon>Actinomycetota</taxon>
        <taxon>Actinomycetes</taxon>
        <taxon>Pseudonocardiales</taxon>
        <taxon>Pseudonocardiaceae</taxon>
        <taxon>Tamaricihabitans</taxon>
    </lineage>
</organism>
<accession>A0A4R2R534</accession>
<dbReference type="SUPFAM" id="SSF55874">
    <property type="entry name" value="ATPase domain of HSP90 chaperone/DNA topoisomerase II/histidine kinase"/>
    <property type="match status" value="1"/>
</dbReference>
<reference evidence="5 6" key="1">
    <citation type="submission" date="2019-03" db="EMBL/GenBank/DDBJ databases">
        <title>Genomic Encyclopedia of Type Strains, Phase IV (KMG-IV): sequencing the most valuable type-strain genomes for metagenomic binning, comparative biology and taxonomic classification.</title>
        <authorList>
            <person name="Goeker M."/>
        </authorList>
    </citation>
    <scope>NUCLEOTIDE SEQUENCE [LARGE SCALE GENOMIC DNA]</scope>
    <source>
        <strain evidence="5 6">DSM 45765</strain>
    </source>
</reference>
<dbReference type="Pfam" id="PF02518">
    <property type="entry name" value="HATPase_c"/>
    <property type="match status" value="1"/>
</dbReference>
<dbReference type="Gene3D" id="3.30.565.10">
    <property type="entry name" value="Histidine kinase-like ATPase, C-terminal domain"/>
    <property type="match status" value="1"/>
</dbReference>
<dbReference type="Gene3D" id="1.20.5.1930">
    <property type="match status" value="1"/>
</dbReference>
<evidence type="ECO:0000256" key="3">
    <source>
        <dbReference type="ARBA" id="ARBA00023012"/>
    </source>
</evidence>
<keyword evidence="1" id="KW-0808">Transferase</keyword>
<keyword evidence="3" id="KW-0902">Two-component regulatory system</keyword>
<evidence type="ECO:0000313" key="6">
    <source>
        <dbReference type="Proteomes" id="UP000294911"/>
    </source>
</evidence>
<evidence type="ECO:0000256" key="2">
    <source>
        <dbReference type="ARBA" id="ARBA00022777"/>
    </source>
</evidence>
<dbReference type="Pfam" id="PF07730">
    <property type="entry name" value="HisKA_3"/>
    <property type="match status" value="1"/>
</dbReference>
<gene>
    <name evidence="5" type="ORF">EV191_1011089</name>
</gene>
<dbReference type="RefSeq" id="WP_132876161.1">
    <property type="nucleotide sequence ID" value="NZ_SLXQ01000001.1"/>
</dbReference>
<dbReference type="Gene3D" id="3.30.450.40">
    <property type="match status" value="1"/>
</dbReference>
<dbReference type="Pfam" id="PF13185">
    <property type="entry name" value="GAF_2"/>
    <property type="match status" value="1"/>
</dbReference>
<keyword evidence="2 5" id="KW-0418">Kinase</keyword>
<dbReference type="SUPFAM" id="SSF55781">
    <property type="entry name" value="GAF domain-like"/>
    <property type="match status" value="1"/>
</dbReference>
<dbReference type="GO" id="GO:0000155">
    <property type="term" value="F:phosphorelay sensor kinase activity"/>
    <property type="evidence" value="ECO:0007669"/>
    <property type="project" value="InterPro"/>
</dbReference>